<evidence type="ECO:0000313" key="3">
    <source>
        <dbReference type="Proteomes" id="UP000078046"/>
    </source>
</evidence>
<evidence type="ECO:0000256" key="1">
    <source>
        <dbReference type="SAM" id="MobiDB-lite"/>
    </source>
</evidence>
<comment type="caution">
    <text evidence="2">The sequence shown here is derived from an EMBL/GenBank/DDBJ whole genome shotgun (WGS) entry which is preliminary data.</text>
</comment>
<keyword evidence="3" id="KW-1185">Reference proteome</keyword>
<reference evidence="2 3" key="1">
    <citation type="submission" date="2016-04" db="EMBL/GenBank/DDBJ databases">
        <title>The genome of Intoshia linei affirms orthonectids as highly simplified spiralians.</title>
        <authorList>
            <person name="Mikhailov K.V."/>
            <person name="Slusarev G.S."/>
            <person name="Nikitin M.A."/>
            <person name="Logacheva M.D."/>
            <person name="Penin A."/>
            <person name="Aleoshin V."/>
            <person name="Panchin Y.V."/>
        </authorList>
    </citation>
    <scope>NUCLEOTIDE SEQUENCE [LARGE SCALE GENOMIC DNA]</scope>
    <source>
        <strain evidence="2">Intl2013</strain>
        <tissue evidence="2">Whole animal</tissue>
    </source>
</reference>
<feature type="compositionally biased region" description="Low complexity" evidence="1">
    <location>
        <begin position="27"/>
        <end position="48"/>
    </location>
</feature>
<gene>
    <name evidence="2" type="ORF">A3Q56_02374</name>
</gene>
<accession>A0A177B6X0</accession>
<dbReference type="Proteomes" id="UP000078046">
    <property type="component" value="Unassembled WGS sequence"/>
</dbReference>
<organism evidence="2 3">
    <name type="scientific">Intoshia linei</name>
    <dbReference type="NCBI Taxonomy" id="1819745"/>
    <lineage>
        <taxon>Eukaryota</taxon>
        <taxon>Metazoa</taxon>
        <taxon>Spiralia</taxon>
        <taxon>Lophotrochozoa</taxon>
        <taxon>Mesozoa</taxon>
        <taxon>Orthonectida</taxon>
        <taxon>Rhopaluridae</taxon>
        <taxon>Intoshia</taxon>
    </lineage>
</organism>
<feature type="region of interest" description="Disordered" evidence="1">
    <location>
        <begin position="1"/>
        <end position="54"/>
    </location>
</feature>
<evidence type="ECO:0000313" key="2">
    <source>
        <dbReference type="EMBL" id="OAF69870.1"/>
    </source>
</evidence>
<proteinExistence type="predicted"/>
<protein>
    <submittedName>
        <fullName evidence="2">Uncharacterized protein</fullName>
    </submittedName>
</protein>
<dbReference type="EMBL" id="LWCA01000217">
    <property type="protein sequence ID" value="OAF69870.1"/>
    <property type="molecule type" value="Genomic_DNA"/>
</dbReference>
<sequence>MAQGNQIFQDDDEKKNLSENTTTTANPDTVEAVETTVPTTTPVEPTCENNTESS</sequence>
<dbReference type="AlphaFoldDB" id="A0A177B6X0"/>
<name>A0A177B6X0_9BILA</name>